<dbReference type="InterPro" id="IPR049874">
    <property type="entry name" value="ROK_cs"/>
</dbReference>
<dbReference type="InterPro" id="IPR000600">
    <property type="entry name" value="ROK"/>
</dbReference>
<dbReference type="Pfam" id="PF13412">
    <property type="entry name" value="HTH_24"/>
    <property type="match status" value="1"/>
</dbReference>
<reference evidence="4" key="2">
    <citation type="submission" date="2020-09" db="EMBL/GenBank/DDBJ databases">
        <authorList>
            <person name="Sun Q."/>
            <person name="Zhou Y."/>
        </authorList>
    </citation>
    <scope>NUCLEOTIDE SEQUENCE</scope>
    <source>
        <strain evidence="4">CGMCC 1.12777</strain>
    </source>
</reference>
<gene>
    <name evidence="4" type="ORF">GCM10007096_33870</name>
</gene>
<accession>A0A8J2ZY74</accession>
<sequence length="382" mass="42176">MKKGPALLREVNKKRVLAYLRTHNVSSRQEITESLGLSKNTVSLIIDEFHKQGVISEVGIDSIGVGRPRKKIAINPNIFFSVGVHIRHYSIEVVVTNYLGTIVDSRTIKVEIQDPDHFFKEIEMLWSELEKKYETILGLGIAVPGLVDPEQGLLHYSVHLGWENVNFVERLESLSVPIQVFNRVKAAALSPVKVIPEGAESTFYLRIDEGVGGALVLNNDILNGFSNTAGEIGHLSIQADGPLCSCGQHGCLERLVSLPFVVEELKERGVHLLYDEEQTKPLSELLFIQDGFKALNQVMEEIGQHTGAGLATIINLFNPQYIVVDSPYNGIEAFKQSTLSSMMNKALSHPAKHANLVFASPSLSSAWGMALAVITKFETPKR</sequence>
<dbReference type="PANTHER" id="PTHR18964:SF149">
    <property type="entry name" value="BIFUNCTIONAL UDP-N-ACETYLGLUCOSAMINE 2-EPIMERASE_N-ACETYLMANNOSAMINE KINASE"/>
    <property type="match status" value="1"/>
</dbReference>
<dbReference type="Gene3D" id="1.10.10.10">
    <property type="entry name" value="Winged helix-like DNA-binding domain superfamily/Winged helix DNA-binding domain"/>
    <property type="match status" value="1"/>
</dbReference>
<name>A0A8J2ZY74_9BACL</name>
<dbReference type="GO" id="GO:0042732">
    <property type="term" value="P:D-xylose metabolic process"/>
    <property type="evidence" value="ECO:0007669"/>
    <property type="project" value="UniProtKB-KW"/>
</dbReference>
<evidence type="ECO:0000313" key="4">
    <source>
        <dbReference type="EMBL" id="GGH86355.1"/>
    </source>
</evidence>
<dbReference type="PROSITE" id="PS01125">
    <property type="entry name" value="ROK"/>
    <property type="match status" value="1"/>
</dbReference>
<protein>
    <submittedName>
        <fullName evidence="4">Transcriptional regulator</fullName>
    </submittedName>
</protein>
<keyword evidence="3" id="KW-0859">Xylose metabolism</keyword>
<comment type="similarity">
    <text evidence="2">Belongs to the ROK (NagC/XylR) family.</text>
</comment>
<dbReference type="SUPFAM" id="SSF53067">
    <property type="entry name" value="Actin-like ATPase domain"/>
    <property type="match status" value="1"/>
</dbReference>
<evidence type="ECO:0000256" key="1">
    <source>
        <dbReference type="ARBA" id="ARBA00002486"/>
    </source>
</evidence>
<dbReference type="Pfam" id="PF00480">
    <property type="entry name" value="ROK"/>
    <property type="match status" value="1"/>
</dbReference>
<dbReference type="AlphaFoldDB" id="A0A8J2ZY74"/>
<dbReference type="SUPFAM" id="SSF46785">
    <property type="entry name" value="Winged helix' DNA-binding domain"/>
    <property type="match status" value="1"/>
</dbReference>
<dbReference type="InterPro" id="IPR043129">
    <property type="entry name" value="ATPase_NBD"/>
</dbReference>
<proteinExistence type="inferred from homology"/>
<keyword evidence="5" id="KW-1185">Reference proteome</keyword>
<organism evidence="4 5">
    <name type="scientific">Pullulanibacillus pueri</name>
    <dbReference type="NCBI Taxonomy" id="1437324"/>
    <lineage>
        <taxon>Bacteria</taxon>
        <taxon>Bacillati</taxon>
        <taxon>Bacillota</taxon>
        <taxon>Bacilli</taxon>
        <taxon>Bacillales</taxon>
        <taxon>Sporolactobacillaceae</taxon>
        <taxon>Pullulanibacillus</taxon>
    </lineage>
</organism>
<evidence type="ECO:0000256" key="2">
    <source>
        <dbReference type="ARBA" id="ARBA00006479"/>
    </source>
</evidence>
<dbReference type="EMBL" id="BMFV01000032">
    <property type="protein sequence ID" value="GGH86355.1"/>
    <property type="molecule type" value="Genomic_DNA"/>
</dbReference>
<dbReference type="Gene3D" id="3.30.420.40">
    <property type="match status" value="2"/>
</dbReference>
<comment type="function">
    <text evidence="1">Transcriptional repressor of xylose-utilizing enzymes.</text>
</comment>
<dbReference type="InterPro" id="IPR036390">
    <property type="entry name" value="WH_DNA-bd_sf"/>
</dbReference>
<reference evidence="4" key="1">
    <citation type="journal article" date="2014" name="Int. J. Syst. Evol. Microbiol.">
        <title>Complete genome sequence of Corynebacterium casei LMG S-19264T (=DSM 44701T), isolated from a smear-ripened cheese.</title>
        <authorList>
            <consortium name="US DOE Joint Genome Institute (JGI-PGF)"/>
            <person name="Walter F."/>
            <person name="Albersmeier A."/>
            <person name="Kalinowski J."/>
            <person name="Ruckert C."/>
        </authorList>
    </citation>
    <scope>NUCLEOTIDE SEQUENCE</scope>
    <source>
        <strain evidence="4">CGMCC 1.12777</strain>
    </source>
</reference>
<keyword evidence="3" id="KW-0119">Carbohydrate metabolism</keyword>
<dbReference type="RefSeq" id="WP_188498572.1">
    <property type="nucleotide sequence ID" value="NZ_BMFV01000032.1"/>
</dbReference>
<comment type="caution">
    <text evidence="4">The sequence shown here is derived from an EMBL/GenBank/DDBJ whole genome shotgun (WGS) entry which is preliminary data.</text>
</comment>
<dbReference type="InterPro" id="IPR036388">
    <property type="entry name" value="WH-like_DNA-bd_sf"/>
</dbReference>
<evidence type="ECO:0000256" key="3">
    <source>
        <dbReference type="ARBA" id="ARBA00022629"/>
    </source>
</evidence>
<dbReference type="Proteomes" id="UP000656813">
    <property type="component" value="Unassembled WGS sequence"/>
</dbReference>
<evidence type="ECO:0000313" key="5">
    <source>
        <dbReference type="Proteomes" id="UP000656813"/>
    </source>
</evidence>
<dbReference type="PANTHER" id="PTHR18964">
    <property type="entry name" value="ROK (REPRESSOR, ORF, KINASE) FAMILY"/>
    <property type="match status" value="1"/>
</dbReference>